<comment type="caution">
    <text evidence="5">The sequence shown here is derived from an EMBL/GenBank/DDBJ whole genome shotgun (WGS) entry which is preliminary data.</text>
</comment>
<comment type="similarity">
    <text evidence="1">Belongs to the ParB family.</text>
</comment>
<reference evidence="5 6" key="1">
    <citation type="journal article" date="2015" name="Nature">
        <title>rRNA introns, odd ribosomes, and small enigmatic genomes across a large radiation of phyla.</title>
        <authorList>
            <person name="Brown C.T."/>
            <person name="Hug L.A."/>
            <person name="Thomas B.C."/>
            <person name="Sharon I."/>
            <person name="Castelle C.J."/>
            <person name="Singh A."/>
            <person name="Wilkins M.J."/>
            <person name="Williams K.H."/>
            <person name="Banfield J.F."/>
        </authorList>
    </citation>
    <scope>NUCLEOTIDE SEQUENCE [LARGE SCALE GENOMIC DNA]</scope>
</reference>
<evidence type="ECO:0000313" key="6">
    <source>
        <dbReference type="Proteomes" id="UP000033865"/>
    </source>
</evidence>
<dbReference type="Pfam" id="PF02195">
    <property type="entry name" value="ParB_N"/>
    <property type="match status" value="1"/>
</dbReference>
<dbReference type="AlphaFoldDB" id="A0A0G1XWC0"/>
<dbReference type="Pfam" id="PF23552">
    <property type="entry name" value="ParB_C"/>
    <property type="match status" value="1"/>
</dbReference>
<gene>
    <name evidence="5" type="ORF">UY82_C0043G0005</name>
</gene>
<dbReference type="SUPFAM" id="SSF110849">
    <property type="entry name" value="ParB/Sulfiredoxin"/>
    <property type="match status" value="1"/>
</dbReference>
<feature type="domain" description="ParB-like N-terminal" evidence="4">
    <location>
        <begin position="31"/>
        <end position="120"/>
    </location>
</feature>
<proteinExistence type="inferred from homology"/>
<dbReference type="GO" id="GO:0005694">
    <property type="term" value="C:chromosome"/>
    <property type="evidence" value="ECO:0007669"/>
    <property type="project" value="TreeGrafter"/>
</dbReference>
<dbReference type="InterPro" id="IPR036086">
    <property type="entry name" value="ParB/Sulfiredoxin_sf"/>
</dbReference>
<protein>
    <submittedName>
        <fullName evidence="5">Chromosome segregation DNA-binding protein</fullName>
    </submittedName>
</protein>
<dbReference type="Gene3D" id="1.10.10.2830">
    <property type="match status" value="1"/>
</dbReference>
<dbReference type="SUPFAM" id="SSF109709">
    <property type="entry name" value="KorB DNA-binding domain-like"/>
    <property type="match status" value="1"/>
</dbReference>
<dbReference type="GO" id="GO:0003677">
    <property type="term" value="F:DNA binding"/>
    <property type="evidence" value="ECO:0007669"/>
    <property type="project" value="UniProtKB-KW"/>
</dbReference>
<dbReference type="InterPro" id="IPR057240">
    <property type="entry name" value="ParB_dimer_C"/>
</dbReference>
<dbReference type="NCBIfam" id="TIGR00180">
    <property type="entry name" value="parB_part"/>
    <property type="match status" value="1"/>
</dbReference>
<organism evidence="5 6">
    <name type="scientific">Candidatus Uhrbacteria bacterium GW2011_GWC2_53_7</name>
    <dbReference type="NCBI Taxonomy" id="1618986"/>
    <lineage>
        <taxon>Bacteria</taxon>
        <taxon>Candidatus Uhriibacteriota</taxon>
    </lineage>
</organism>
<dbReference type="FunFam" id="3.90.1530.30:FF:000001">
    <property type="entry name" value="Chromosome partitioning protein ParB"/>
    <property type="match status" value="1"/>
</dbReference>
<dbReference type="Gene3D" id="3.90.1530.30">
    <property type="match status" value="1"/>
</dbReference>
<evidence type="ECO:0000256" key="3">
    <source>
        <dbReference type="ARBA" id="ARBA00023125"/>
    </source>
</evidence>
<accession>A0A0G1XWC0</accession>
<dbReference type="InterPro" id="IPR041468">
    <property type="entry name" value="HTH_ParB/Spo0J"/>
</dbReference>
<sequence length="281" mass="31060">MSGLSRGLGSLIPQTGSLTSQVLPKTKEGFEEVDVTLVKENPYQPRTHFSASDLEDLMISIKEHGILVPLIVTRLGSGYELIAGERRLRAARNLGIKTVPAIVRDASEQQKLELALIENIQRQDLGALEEATAYKALTDEFNLTQAQVSARVGKSRSEVANTIRLLDLPSEMQTALREGRLTRSHARTLLAERDPVKRKALFEAILTGTMTVHDVELEIASNISAHTRRAKNPNLAAHEKALREALGTKVEIQERGGKGKITLFFYSKQELLDLIHRLSGL</sequence>
<keyword evidence="2" id="KW-0159">Chromosome partition</keyword>
<dbReference type="FunFam" id="1.10.10.2830:FF:000001">
    <property type="entry name" value="Chromosome partitioning protein ParB"/>
    <property type="match status" value="1"/>
</dbReference>
<dbReference type="InterPro" id="IPR003115">
    <property type="entry name" value="ParB_N"/>
</dbReference>
<evidence type="ECO:0000256" key="2">
    <source>
        <dbReference type="ARBA" id="ARBA00022829"/>
    </source>
</evidence>
<evidence type="ECO:0000259" key="4">
    <source>
        <dbReference type="SMART" id="SM00470"/>
    </source>
</evidence>
<dbReference type="Pfam" id="PF17762">
    <property type="entry name" value="HTH_ParB"/>
    <property type="match status" value="1"/>
</dbReference>
<dbReference type="GO" id="GO:0007059">
    <property type="term" value="P:chromosome segregation"/>
    <property type="evidence" value="ECO:0007669"/>
    <property type="project" value="UniProtKB-KW"/>
</dbReference>
<dbReference type="PANTHER" id="PTHR33375:SF1">
    <property type="entry name" value="CHROMOSOME-PARTITIONING PROTEIN PARB-RELATED"/>
    <property type="match status" value="1"/>
</dbReference>
<dbReference type="SMART" id="SM00470">
    <property type="entry name" value="ParB"/>
    <property type="match status" value="1"/>
</dbReference>
<dbReference type="Proteomes" id="UP000033865">
    <property type="component" value="Unassembled WGS sequence"/>
</dbReference>
<dbReference type="EMBL" id="LCRN01000043">
    <property type="protein sequence ID" value="KKW35271.1"/>
    <property type="molecule type" value="Genomic_DNA"/>
</dbReference>
<evidence type="ECO:0000313" key="5">
    <source>
        <dbReference type="EMBL" id="KKW35271.1"/>
    </source>
</evidence>
<dbReference type="PANTHER" id="PTHR33375">
    <property type="entry name" value="CHROMOSOME-PARTITIONING PROTEIN PARB-RELATED"/>
    <property type="match status" value="1"/>
</dbReference>
<dbReference type="InterPro" id="IPR004437">
    <property type="entry name" value="ParB/RepB/Spo0J"/>
</dbReference>
<dbReference type="CDD" id="cd16393">
    <property type="entry name" value="SPO0J_N"/>
    <property type="match status" value="1"/>
</dbReference>
<evidence type="ECO:0000256" key="1">
    <source>
        <dbReference type="ARBA" id="ARBA00006295"/>
    </source>
</evidence>
<keyword evidence="3 5" id="KW-0238">DNA-binding</keyword>
<dbReference type="InterPro" id="IPR050336">
    <property type="entry name" value="Chromosome_partition/occlusion"/>
</dbReference>
<name>A0A0G1XWC0_9BACT</name>